<sequence>MPAAMALSDNGETRRPAGWAQPAGTDSGPTEPARARLATIGFGGPAKPGRAPPSAEGCSAPRSGNTLKLFMTSTTPAGKSE</sequence>
<accession>A0ABV4C6H0</accession>
<name>A0ABV4C6H0_9MYCO</name>
<reference evidence="2 3" key="1">
    <citation type="submission" date="2024-08" db="EMBL/GenBank/DDBJ databases">
        <title>Mycobacterium servetensis sp. nov., a novel rapid-growing mycobacterial species recovered from a human patient in Zaragoza, Spain.</title>
        <authorList>
            <person name="Tristancho-Baro A.I."/>
            <person name="Buenestado-Serrano S."/>
            <person name="Garcia De Viedma D."/>
            <person name="Milagro-Beamonte A."/>
            <person name="Burillo N."/>
            <person name="Sanz S."/>
            <person name="Lopez-Calleja A.I."/>
            <person name="Penas-Utrilla D."/>
            <person name="Guardingo M."/>
            <person name="Garcia M.J."/>
            <person name="Vinuelas-Bayon J."/>
        </authorList>
    </citation>
    <scope>NUCLEOTIDE SEQUENCE [LARGE SCALE GENOMIC DNA]</scope>
    <source>
        <strain evidence="3">HUMS_12744610</strain>
    </source>
</reference>
<organism evidence="2 3">
    <name type="scientific">Mycobacterium servetii</name>
    <dbReference type="NCBI Taxonomy" id="3237418"/>
    <lineage>
        <taxon>Bacteria</taxon>
        <taxon>Bacillati</taxon>
        <taxon>Actinomycetota</taxon>
        <taxon>Actinomycetes</taxon>
        <taxon>Mycobacteriales</taxon>
        <taxon>Mycobacteriaceae</taxon>
        <taxon>Mycobacterium</taxon>
    </lineage>
</organism>
<dbReference type="Proteomes" id="UP001564760">
    <property type="component" value="Unassembled WGS sequence"/>
</dbReference>
<protein>
    <submittedName>
        <fullName evidence="2">Uncharacterized protein</fullName>
    </submittedName>
</protein>
<keyword evidence="3" id="KW-1185">Reference proteome</keyword>
<evidence type="ECO:0000313" key="2">
    <source>
        <dbReference type="EMBL" id="MEY8017542.1"/>
    </source>
</evidence>
<dbReference type="RefSeq" id="WP_369739821.1">
    <property type="nucleotide sequence ID" value="NZ_JBGEDP010000001.1"/>
</dbReference>
<feature type="compositionally biased region" description="Polar residues" evidence="1">
    <location>
        <begin position="62"/>
        <end position="81"/>
    </location>
</feature>
<comment type="caution">
    <text evidence="2">The sequence shown here is derived from an EMBL/GenBank/DDBJ whole genome shotgun (WGS) entry which is preliminary data.</text>
</comment>
<evidence type="ECO:0000256" key="1">
    <source>
        <dbReference type="SAM" id="MobiDB-lite"/>
    </source>
</evidence>
<proteinExistence type="predicted"/>
<dbReference type="EMBL" id="JBGEDP010000001">
    <property type="protein sequence ID" value="MEY8017542.1"/>
    <property type="molecule type" value="Genomic_DNA"/>
</dbReference>
<evidence type="ECO:0000313" key="3">
    <source>
        <dbReference type="Proteomes" id="UP001564760"/>
    </source>
</evidence>
<feature type="region of interest" description="Disordered" evidence="1">
    <location>
        <begin position="1"/>
        <end position="81"/>
    </location>
</feature>
<gene>
    <name evidence="2" type="ORF">AB8998_22470</name>
</gene>